<reference evidence="2" key="1">
    <citation type="submission" date="2016-10" db="EMBL/GenBank/DDBJ databases">
        <authorList>
            <person name="de Groot N.N."/>
        </authorList>
    </citation>
    <scope>NUCLEOTIDE SEQUENCE [LARGE SCALE GENOMIC DNA]</scope>
    <source>
        <strain evidence="2">Nm69</strain>
    </source>
</reference>
<name>A0A1I4C5S7_9PROT</name>
<keyword evidence="3" id="KW-1185">Reference proteome</keyword>
<dbReference type="RefSeq" id="WP_090699770.1">
    <property type="nucleotide sequence ID" value="NZ_FOSP01000014.1"/>
</dbReference>
<evidence type="ECO:0000313" key="3">
    <source>
        <dbReference type="Proteomes" id="UP000199533"/>
    </source>
</evidence>
<feature type="transmembrane region" description="Helical" evidence="1">
    <location>
        <begin position="15"/>
        <end position="33"/>
    </location>
</feature>
<keyword evidence="1" id="KW-0812">Transmembrane</keyword>
<sequence>MIKIKRALLWIWEQIKFPAFFVCILWLSGFGMYQGFITSERFAGLLQGKVLLITLVDLNEANDD</sequence>
<keyword evidence="1" id="KW-1133">Transmembrane helix</keyword>
<dbReference type="EMBL" id="FOSP01000014">
    <property type="protein sequence ID" value="SFK75516.1"/>
    <property type="molecule type" value="Genomic_DNA"/>
</dbReference>
<evidence type="ECO:0000256" key="1">
    <source>
        <dbReference type="SAM" id="Phobius"/>
    </source>
</evidence>
<evidence type="ECO:0000313" key="2">
    <source>
        <dbReference type="EMBL" id="SFK75516.1"/>
    </source>
</evidence>
<keyword evidence="1" id="KW-0472">Membrane</keyword>
<gene>
    <name evidence="2" type="ORF">SAMN05216302_101475</name>
</gene>
<accession>A0A1I4C5S7</accession>
<dbReference type="Proteomes" id="UP000199533">
    <property type="component" value="Unassembled WGS sequence"/>
</dbReference>
<dbReference type="AlphaFoldDB" id="A0A1I4C5S7"/>
<protein>
    <submittedName>
        <fullName evidence="2">Uncharacterized protein</fullName>
    </submittedName>
</protein>
<dbReference type="STRING" id="52441.SAMN05216302_101475"/>
<organism evidence="2 3">
    <name type="scientific">Nitrosomonas aestuarii</name>
    <dbReference type="NCBI Taxonomy" id="52441"/>
    <lineage>
        <taxon>Bacteria</taxon>
        <taxon>Pseudomonadati</taxon>
        <taxon>Pseudomonadota</taxon>
        <taxon>Betaproteobacteria</taxon>
        <taxon>Nitrosomonadales</taxon>
        <taxon>Nitrosomonadaceae</taxon>
        <taxon>Nitrosomonas</taxon>
    </lineage>
</organism>
<proteinExistence type="predicted"/>